<feature type="transmembrane region" description="Helical" evidence="9">
    <location>
        <begin position="34"/>
        <end position="55"/>
    </location>
</feature>
<dbReference type="KEGG" id="lfa:LFA_3223"/>
<dbReference type="Pfam" id="PF25539">
    <property type="entry name" value="Bestrophin_2"/>
    <property type="match status" value="1"/>
</dbReference>
<comment type="similarity">
    <text evidence="8">Belongs to the anion channel-forming bestrophin (TC 1.A.46) family.</text>
</comment>
<evidence type="ECO:0000256" key="4">
    <source>
        <dbReference type="ARBA" id="ARBA00022692"/>
    </source>
</evidence>
<evidence type="ECO:0008006" key="12">
    <source>
        <dbReference type="Google" id="ProtNLM"/>
    </source>
</evidence>
<dbReference type="GO" id="GO:0005886">
    <property type="term" value="C:plasma membrane"/>
    <property type="evidence" value="ECO:0007669"/>
    <property type="project" value="UniProtKB-SubCell"/>
</dbReference>
<accession>A0A098G978</accession>
<evidence type="ECO:0000256" key="8">
    <source>
        <dbReference type="ARBA" id="ARBA00034708"/>
    </source>
</evidence>
<reference evidence="11" key="1">
    <citation type="submission" date="2014-09" db="EMBL/GenBank/DDBJ databases">
        <authorList>
            <person name="Gomez-Valero L."/>
        </authorList>
    </citation>
    <scope>NUCLEOTIDE SEQUENCE [LARGE SCALE GENOMIC DNA]</scope>
    <source>
        <strain evidence="11">ATCC700992</strain>
    </source>
</reference>
<evidence type="ECO:0000256" key="9">
    <source>
        <dbReference type="SAM" id="Phobius"/>
    </source>
</evidence>
<protein>
    <recommendedName>
        <fullName evidence="12">Bestrophin, RFP-TM, chloride channel</fullName>
    </recommendedName>
</protein>
<keyword evidence="7 9" id="KW-0472">Membrane</keyword>
<keyword evidence="4 9" id="KW-0812">Transmembrane</keyword>
<sequence length="293" mass="33933">MQKRSYFMTKKSHNLWTWVPHLFLFHKERVFRKLTPIMIVLAVYAIIIGLCFKGRGSYNLGQFHLIFSFILAIIIGFRVNTSYSRWWEGRTLWGSIVNNCRNLALKFDTYVGLNQYPEFPKLLGKLPIVLKAKLRDDNELLQETMQSLGITEYDAKQPVILIAQRLYGIVHQLRNETRVRVEQCSHLDNHISNLLDMVGGCERIAKTRVPPAYAFFVKQALLFYSLMFPFGWIHSFGILVIPMMVMIVYILLGLEIVSEELEDPFRICDNGLNLGAITRTIESNIAQIAREKS</sequence>
<evidence type="ECO:0000256" key="3">
    <source>
        <dbReference type="ARBA" id="ARBA00022475"/>
    </source>
</evidence>
<dbReference type="InterPro" id="IPR044669">
    <property type="entry name" value="YneE/VCCN1/2-like"/>
</dbReference>
<feature type="transmembrane region" description="Helical" evidence="9">
    <location>
        <begin position="236"/>
        <end position="257"/>
    </location>
</feature>
<evidence type="ECO:0000256" key="2">
    <source>
        <dbReference type="ARBA" id="ARBA00022448"/>
    </source>
</evidence>
<dbReference type="EMBL" id="LN614827">
    <property type="protein sequence ID" value="CEG58559.1"/>
    <property type="molecule type" value="Genomic_DNA"/>
</dbReference>
<keyword evidence="5 9" id="KW-1133">Transmembrane helix</keyword>
<feature type="transmembrane region" description="Helical" evidence="9">
    <location>
        <begin position="61"/>
        <end position="80"/>
    </location>
</feature>
<keyword evidence="11" id="KW-1185">Reference proteome</keyword>
<feature type="transmembrane region" description="Helical" evidence="9">
    <location>
        <begin position="212"/>
        <end position="230"/>
    </location>
</feature>
<organism evidence="10 11">
    <name type="scientific">Legionella fallonii LLAP-10</name>
    <dbReference type="NCBI Taxonomy" id="1212491"/>
    <lineage>
        <taxon>Bacteria</taxon>
        <taxon>Pseudomonadati</taxon>
        <taxon>Pseudomonadota</taxon>
        <taxon>Gammaproteobacteria</taxon>
        <taxon>Legionellales</taxon>
        <taxon>Legionellaceae</taxon>
        <taxon>Legionella</taxon>
    </lineage>
</organism>
<evidence type="ECO:0000256" key="1">
    <source>
        <dbReference type="ARBA" id="ARBA00004651"/>
    </source>
</evidence>
<evidence type="ECO:0000256" key="6">
    <source>
        <dbReference type="ARBA" id="ARBA00023065"/>
    </source>
</evidence>
<comment type="subcellular location">
    <subcellularLocation>
        <location evidence="1">Cell membrane</location>
        <topology evidence="1">Multi-pass membrane protein</topology>
    </subcellularLocation>
</comment>
<dbReference type="HOGENOM" id="CLU_029790_4_1_6"/>
<gene>
    <name evidence="10" type="ORF">LFA_3223</name>
</gene>
<keyword evidence="2" id="KW-0813">Transport</keyword>
<dbReference type="STRING" id="1212491.LFA_3223"/>
<evidence type="ECO:0000313" key="11">
    <source>
        <dbReference type="Proteomes" id="UP000032430"/>
    </source>
</evidence>
<dbReference type="Proteomes" id="UP000032430">
    <property type="component" value="Chromosome I"/>
</dbReference>
<keyword evidence="3" id="KW-1003">Cell membrane</keyword>
<name>A0A098G978_9GAMM</name>
<evidence type="ECO:0000256" key="7">
    <source>
        <dbReference type="ARBA" id="ARBA00023136"/>
    </source>
</evidence>
<dbReference type="AlphaFoldDB" id="A0A098G978"/>
<dbReference type="PANTHER" id="PTHR33281">
    <property type="entry name" value="UPF0187 PROTEIN YNEE"/>
    <property type="match status" value="1"/>
</dbReference>
<proteinExistence type="inferred from homology"/>
<keyword evidence="6" id="KW-0406">Ion transport</keyword>
<evidence type="ECO:0000256" key="5">
    <source>
        <dbReference type="ARBA" id="ARBA00022989"/>
    </source>
</evidence>
<dbReference type="GO" id="GO:0005254">
    <property type="term" value="F:chloride channel activity"/>
    <property type="evidence" value="ECO:0007669"/>
    <property type="project" value="InterPro"/>
</dbReference>
<dbReference type="RefSeq" id="WP_231865856.1">
    <property type="nucleotide sequence ID" value="NZ_LN614827.1"/>
</dbReference>
<dbReference type="PANTHER" id="PTHR33281:SF19">
    <property type="entry name" value="VOLTAGE-DEPENDENT ANION CHANNEL-FORMING PROTEIN YNEE"/>
    <property type="match status" value="1"/>
</dbReference>
<evidence type="ECO:0000313" key="10">
    <source>
        <dbReference type="EMBL" id="CEG58559.1"/>
    </source>
</evidence>